<dbReference type="KEGG" id="cck:Ccar_13905"/>
<protein>
    <recommendedName>
        <fullName evidence="1">Stage 0 sporulation protein A homolog</fullName>
    </recommendedName>
</protein>
<dbReference type="Proteomes" id="UP000004198">
    <property type="component" value="Unassembled WGS sequence"/>
</dbReference>
<organism evidence="5 6">
    <name type="scientific">Clostridium carboxidivorans P7</name>
    <dbReference type="NCBI Taxonomy" id="536227"/>
    <lineage>
        <taxon>Bacteria</taxon>
        <taxon>Bacillati</taxon>
        <taxon>Bacillota</taxon>
        <taxon>Clostridia</taxon>
        <taxon>Eubacteriales</taxon>
        <taxon>Clostridiaceae</taxon>
        <taxon>Clostridium</taxon>
    </lineage>
</organism>
<comment type="function">
    <text evidence="2">May play the central regulatory role in sporulation. It may be an element of the effector pathway responsible for the activation of sporulation genes in response to nutritional stress. Spo0A may act in concert with spo0H (a sigma factor) to control the expression of some genes that are critical to the sporulation process.</text>
</comment>
<dbReference type="Gene3D" id="3.40.50.2300">
    <property type="match status" value="1"/>
</dbReference>
<dbReference type="InterPro" id="IPR011006">
    <property type="entry name" value="CheY-like_superfamily"/>
</dbReference>
<reference evidence="5 6" key="1">
    <citation type="submission" date="2009-06" db="EMBL/GenBank/DDBJ databases">
        <title>The draft genome of Clostridium carboxidivorans P7.</title>
        <authorList>
            <consortium name="US DOE Joint Genome Institute (JGI-PGF)"/>
            <person name="Lucas S."/>
            <person name="Copeland A."/>
            <person name="Lapidus A."/>
            <person name="Glavina del Rio T."/>
            <person name="Tice H."/>
            <person name="Bruce D."/>
            <person name="Goodwin L."/>
            <person name="Pitluck S."/>
            <person name="Larimer F."/>
            <person name="Land M.L."/>
            <person name="Hauser L."/>
            <person name="Hemme C.L."/>
        </authorList>
    </citation>
    <scope>NUCLEOTIDE SEQUENCE [LARGE SCALE GENOMIC DNA]</scope>
    <source>
        <strain evidence="5 6">P7</strain>
    </source>
</reference>
<comment type="caution">
    <text evidence="5">The sequence shown here is derived from an EMBL/GenBank/DDBJ whole genome shotgun (WGS) entry which is preliminary data.</text>
</comment>
<feature type="modified residue" description="4-aspartylphosphate" evidence="3">
    <location>
        <position position="54"/>
    </location>
</feature>
<dbReference type="InterPro" id="IPR001789">
    <property type="entry name" value="Sig_transdc_resp-reg_receiver"/>
</dbReference>
<evidence type="ECO:0000313" key="6">
    <source>
        <dbReference type="Proteomes" id="UP000004198"/>
    </source>
</evidence>
<dbReference type="EMBL" id="ACVI01000020">
    <property type="protein sequence ID" value="EET87984.1"/>
    <property type="molecule type" value="Genomic_DNA"/>
</dbReference>
<dbReference type="OrthoDB" id="1936601at2"/>
<dbReference type="PROSITE" id="PS50110">
    <property type="entry name" value="RESPONSE_REGULATORY"/>
    <property type="match status" value="1"/>
</dbReference>
<dbReference type="eggNOG" id="COG4753">
    <property type="taxonomic scope" value="Bacteria"/>
</dbReference>
<keyword evidence="3" id="KW-0597">Phosphoprotein</keyword>
<evidence type="ECO:0000313" key="5">
    <source>
        <dbReference type="EMBL" id="EET87984.1"/>
    </source>
</evidence>
<accession>C6PS59</accession>
<evidence type="ECO:0000256" key="1">
    <source>
        <dbReference type="ARBA" id="ARBA00018672"/>
    </source>
</evidence>
<gene>
    <name evidence="5" type="ORF">CcarbDRAFT_1626</name>
</gene>
<dbReference type="GO" id="GO:0000160">
    <property type="term" value="P:phosphorelay signal transduction system"/>
    <property type="evidence" value="ECO:0007669"/>
    <property type="project" value="InterPro"/>
</dbReference>
<dbReference type="PATRIC" id="fig|536227.13.peg.2912"/>
<sequence length="131" mass="15042">MNFLIIDDDTSTNLTLSKIIQEYNLGEIIKFSYSKFSSDGYLLDLKNIDILIIDLPILIDSKLISKFNGKIIVVSQTNDKEDIVQAYLSGAEYYIIEPINEFEVVVIIKKVIYLIKLQKCLYNIEELLNLA</sequence>
<evidence type="ECO:0000256" key="3">
    <source>
        <dbReference type="PROSITE-ProRule" id="PRU00169"/>
    </source>
</evidence>
<evidence type="ECO:0000256" key="2">
    <source>
        <dbReference type="ARBA" id="ARBA00024867"/>
    </source>
</evidence>
<proteinExistence type="predicted"/>
<dbReference type="STRING" id="536227.Ccar_13905"/>
<name>C6PS59_9CLOT</name>
<dbReference type="AlphaFoldDB" id="C6PS59"/>
<dbReference type="SUPFAM" id="SSF52172">
    <property type="entry name" value="CheY-like"/>
    <property type="match status" value="1"/>
</dbReference>
<feature type="domain" description="Response regulatory" evidence="4">
    <location>
        <begin position="2"/>
        <end position="112"/>
    </location>
</feature>
<dbReference type="RefSeq" id="WP_007060511.1">
    <property type="nucleotide sequence ID" value="NZ_ACVI01000020.1"/>
</dbReference>
<evidence type="ECO:0000259" key="4">
    <source>
        <dbReference type="PROSITE" id="PS50110"/>
    </source>
</evidence>
<keyword evidence="6" id="KW-1185">Reference proteome</keyword>